<dbReference type="OrthoDB" id="10058952at2759"/>
<feature type="domain" description="EF-hand" evidence="6">
    <location>
        <begin position="30"/>
        <end position="65"/>
    </location>
</feature>
<feature type="domain" description="EF-hand" evidence="6">
    <location>
        <begin position="66"/>
        <end position="101"/>
    </location>
</feature>
<dbReference type="GO" id="GO:0016460">
    <property type="term" value="C:myosin II complex"/>
    <property type="evidence" value="ECO:0007669"/>
    <property type="project" value="TreeGrafter"/>
</dbReference>
<dbReference type="PANTHER" id="PTHR23048">
    <property type="entry name" value="MYOSIN LIGHT CHAIN 1, 3"/>
    <property type="match status" value="1"/>
</dbReference>
<keyword evidence="2" id="KW-0479">Metal-binding</keyword>
<dbReference type="GO" id="GO:0005509">
    <property type="term" value="F:calcium ion binding"/>
    <property type="evidence" value="ECO:0007669"/>
    <property type="project" value="InterPro"/>
</dbReference>
<feature type="compositionally biased region" description="Basic residues" evidence="5">
    <location>
        <begin position="425"/>
        <end position="435"/>
    </location>
</feature>
<keyword evidence="4" id="KW-0106">Calcium</keyword>
<dbReference type="FunFam" id="1.10.238.10:FF:000070">
    <property type="entry name" value="Centrin-1"/>
    <property type="match status" value="1"/>
</dbReference>
<comment type="caution">
    <text evidence="7">The sequence shown here is derived from an EMBL/GenBank/DDBJ whole genome shotgun (WGS) entry which is preliminary data.</text>
</comment>
<evidence type="ECO:0000256" key="5">
    <source>
        <dbReference type="SAM" id="MobiDB-lite"/>
    </source>
</evidence>
<accession>A0A813R410</accession>
<comment type="similarity">
    <text evidence="1">Belongs to the centrin family.</text>
</comment>
<feature type="compositionally biased region" description="Polar residues" evidence="5">
    <location>
        <begin position="572"/>
        <end position="582"/>
    </location>
</feature>
<dbReference type="SMART" id="SM00054">
    <property type="entry name" value="EFh"/>
    <property type="match status" value="4"/>
</dbReference>
<reference evidence="7" key="1">
    <citation type="submission" date="2021-02" db="EMBL/GenBank/DDBJ databases">
        <authorList>
            <person name="Nowell W R."/>
        </authorList>
    </citation>
    <scope>NUCLEOTIDE SEQUENCE</scope>
</reference>
<dbReference type="InterPro" id="IPR011992">
    <property type="entry name" value="EF-hand-dom_pair"/>
</dbReference>
<dbReference type="PROSITE" id="PS50222">
    <property type="entry name" value="EF_HAND_2"/>
    <property type="match status" value="4"/>
</dbReference>
<dbReference type="Pfam" id="PF13499">
    <property type="entry name" value="EF-hand_7"/>
    <property type="match status" value="2"/>
</dbReference>
<dbReference type="Gene3D" id="1.10.238.10">
    <property type="entry name" value="EF-hand"/>
    <property type="match status" value="2"/>
</dbReference>
<organism evidence="7 8">
    <name type="scientific">Rotaria sordida</name>
    <dbReference type="NCBI Taxonomy" id="392033"/>
    <lineage>
        <taxon>Eukaryota</taxon>
        <taxon>Metazoa</taxon>
        <taxon>Spiralia</taxon>
        <taxon>Gnathifera</taxon>
        <taxon>Rotifera</taxon>
        <taxon>Eurotatoria</taxon>
        <taxon>Bdelloidea</taxon>
        <taxon>Philodinida</taxon>
        <taxon>Philodinidae</taxon>
        <taxon>Rotaria</taxon>
    </lineage>
</organism>
<feature type="region of interest" description="Disordered" evidence="5">
    <location>
        <begin position="1"/>
        <end position="31"/>
    </location>
</feature>
<evidence type="ECO:0000256" key="4">
    <source>
        <dbReference type="ARBA" id="ARBA00022837"/>
    </source>
</evidence>
<dbReference type="Proteomes" id="UP000663882">
    <property type="component" value="Unassembled WGS sequence"/>
</dbReference>
<sequence length="601" mass="68848">MATTTQVKRPALGGAAKKRSTGSRPELTEEQKTEIREAFDLFDADGSGTIDVKELKVAMRALGFEPKKEEIKKMISDIQKENAGTIDFNDFLQLMSQKMAEKDSKEEILKAFRLFDDDNTGKISFKNLKRVAKELGENLTEEELQEMIDEADRDGDGSCTEYEMGSILSRLSSTRPQEKKTRWRKEKRKDLHDIKTSYESDQYLVQNKNEQKNSDRNLINTYENWNKQIDQQKKTSFNDPPGAPTTYSTNYPNIQNDLMNQSWPTHHDVNNQFYLMTTSSNMSYDPNHYAHTQMQSTSINQGQQVISDERPSKKVQFARPIQQGAPSKSLLTSTQSWHDPSITTNDLSVSITRQDLLSNRQPAHRSQLAISNTSSAHPTVQKPIYVGIDHKATLAERGQRTANQHHHKDNDKNNIESINSSTNNHRTRSHKHHQHKYQELNGLSTAKVNIQSNKTIEPLQGKLFGTHRILTTTSTSTVIPNKSIQHNEQSIFNENDMQVSKTRHNRQLQSQHLEQQSLIDNETKQSRNRGNHSQQKQQSRVSNNRNNSPLRTESIRRNENKHESTPIRRISLSPQRQLQRQKSSTIPSTGTTSTNITRTRV</sequence>
<dbReference type="GO" id="GO:0005815">
    <property type="term" value="C:microtubule organizing center"/>
    <property type="evidence" value="ECO:0007669"/>
    <property type="project" value="UniProtKB-ARBA"/>
</dbReference>
<feature type="compositionally biased region" description="Low complexity" evidence="5">
    <location>
        <begin position="533"/>
        <end position="548"/>
    </location>
</feature>
<feature type="domain" description="EF-hand" evidence="6">
    <location>
        <begin position="139"/>
        <end position="174"/>
    </location>
</feature>
<feature type="compositionally biased region" description="Basic and acidic residues" evidence="5">
    <location>
        <begin position="553"/>
        <end position="566"/>
    </location>
</feature>
<dbReference type="PANTHER" id="PTHR23048:SF59">
    <property type="entry name" value="EF-HAND SUPERFAMILY PROTEIN"/>
    <property type="match status" value="1"/>
</dbReference>
<dbReference type="EMBL" id="CAJNOO010000057">
    <property type="protein sequence ID" value="CAF0775652.1"/>
    <property type="molecule type" value="Genomic_DNA"/>
</dbReference>
<feature type="compositionally biased region" description="Low complexity" evidence="5">
    <location>
        <begin position="415"/>
        <end position="424"/>
    </location>
</feature>
<protein>
    <recommendedName>
        <fullName evidence="6">EF-hand domain-containing protein</fullName>
    </recommendedName>
</protein>
<dbReference type="PROSITE" id="PS00018">
    <property type="entry name" value="EF_HAND_1"/>
    <property type="match status" value="2"/>
</dbReference>
<dbReference type="InterPro" id="IPR018247">
    <property type="entry name" value="EF_Hand_1_Ca_BS"/>
</dbReference>
<dbReference type="InterPro" id="IPR002048">
    <property type="entry name" value="EF_hand_dom"/>
</dbReference>
<dbReference type="SUPFAM" id="SSF47473">
    <property type="entry name" value="EF-hand"/>
    <property type="match status" value="1"/>
</dbReference>
<gene>
    <name evidence="7" type="ORF">RFH988_LOCUS2610</name>
</gene>
<evidence type="ECO:0000256" key="3">
    <source>
        <dbReference type="ARBA" id="ARBA00022737"/>
    </source>
</evidence>
<evidence type="ECO:0000256" key="1">
    <source>
        <dbReference type="ARBA" id="ARBA00005253"/>
    </source>
</evidence>
<evidence type="ECO:0000313" key="8">
    <source>
        <dbReference type="Proteomes" id="UP000663882"/>
    </source>
</evidence>
<dbReference type="AlphaFoldDB" id="A0A813R410"/>
<feature type="compositionally biased region" description="Low complexity" evidence="5">
    <location>
        <begin position="583"/>
        <end position="601"/>
    </location>
</feature>
<proteinExistence type="inferred from homology"/>
<evidence type="ECO:0000256" key="2">
    <source>
        <dbReference type="ARBA" id="ARBA00022723"/>
    </source>
</evidence>
<evidence type="ECO:0000313" key="7">
    <source>
        <dbReference type="EMBL" id="CAF0775652.1"/>
    </source>
</evidence>
<keyword evidence="3" id="KW-0677">Repeat</keyword>
<name>A0A813R410_9BILA</name>
<dbReference type="InterPro" id="IPR050230">
    <property type="entry name" value="CALM/Myosin/TropC-like"/>
</dbReference>
<dbReference type="CDD" id="cd00051">
    <property type="entry name" value="EFh"/>
    <property type="match status" value="2"/>
</dbReference>
<evidence type="ECO:0000259" key="6">
    <source>
        <dbReference type="PROSITE" id="PS50222"/>
    </source>
</evidence>
<dbReference type="FunFam" id="1.10.238.10:FF:000077">
    <property type="entry name" value="Centrin 1"/>
    <property type="match status" value="1"/>
</dbReference>
<feature type="domain" description="EF-hand" evidence="6">
    <location>
        <begin position="103"/>
        <end position="138"/>
    </location>
</feature>
<feature type="region of interest" description="Disordered" evidence="5">
    <location>
        <begin position="520"/>
        <end position="601"/>
    </location>
</feature>
<feature type="region of interest" description="Disordered" evidence="5">
    <location>
        <begin position="397"/>
        <end position="437"/>
    </location>
</feature>